<dbReference type="OrthoDB" id="5212at2759"/>
<name>A0A2A6BIU5_PRIPA</name>
<dbReference type="GO" id="GO:0048731">
    <property type="term" value="P:system development"/>
    <property type="evidence" value="ECO:0007669"/>
    <property type="project" value="UniProtKB-ARBA"/>
</dbReference>
<evidence type="ECO:0000256" key="1">
    <source>
        <dbReference type="ARBA" id="ARBA00004239"/>
    </source>
</evidence>
<dbReference type="InterPro" id="IPR001767">
    <property type="entry name" value="Hedgehog_Hint"/>
</dbReference>
<dbReference type="GO" id="GO:0005576">
    <property type="term" value="C:extracellular region"/>
    <property type="evidence" value="ECO:0007669"/>
    <property type="project" value="UniProtKB-SubCell"/>
</dbReference>
<dbReference type="SUPFAM" id="SSF51294">
    <property type="entry name" value="Hedgehog/intein (Hint) domain"/>
    <property type="match status" value="1"/>
</dbReference>
<dbReference type="CDD" id="cd00081">
    <property type="entry name" value="Hint"/>
    <property type="match status" value="1"/>
</dbReference>
<protein>
    <submittedName>
        <fullName evidence="4">HintN domain-containing protein</fullName>
    </submittedName>
</protein>
<dbReference type="InterPro" id="IPR001657">
    <property type="entry name" value="Hedgehog"/>
</dbReference>
<accession>A0A8R1UDE4</accession>
<dbReference type="InterPro" id="IPR052140">
    <property type="entry name" value="Dev_Signal_Hedgehog-like"/>
</dbReference>
<dbReference type="AlphaFoldDB" id="A0A2A6BIU5"/>
<dbReference type="Proteomes" id="UP000005239">
    <property type="component" value="Unassembled WGS sequence"/>
</dbReference>
<dbReference type="EnsemblMetazoa" id="PPA21572.1">
    <property type="protein sequence ID" value="PPA21572.1"/>
    <property type="gene ID" value="WBGene00111126"/>
</dbReference>
<dbReference type="SMART" id="SM00306">
    <property type="entry name" value="HintN"/>
    <property type="match status" value="1"/>
</dbReference>
<keyword evidence="3" id="KW-0732">Signal</keyword>
<dbReference type="PANTHER" id="PTHR46706">
    <property type="entry name" value="PROTEIN QUA-1-RELATED"/>
    <property type="match status" value="1"/>
</dbReference>
<evidence type="ECO:0000313" key="5">
    <source>
        <dbReference type="Proteomes" id="UP000005239"/>
    </source>
</evidence>
<dbReference type="PROSITE" id="PS50817">
    <property type="entry name" value="INTEIN_N_TER"/>
    <property type="match status" value="1"/>
</dbReference>
<dbReference type="PRINTS" id="PR00632">
    <property type="entry name" value="SONICHHOG"/>
</dbReference>
<keyword evidence="5" id="KW-1185">Reference proteome</keyword>
<dbReference type="GO" id="GO:0007267">
    <property type="term" value="P:cell-cell signaling"/>
    <property type="evidence" value="ECO:0007669"/>
    <property type="project" value="InterPro"/>
</dbReference>
<comment type="subcellular location">
    <subcellularLocation>
        <location evidence="1">Secreted</location>
        <location evidence="1">Extracellular space</location>
    </subcellularLocation>
</comment>
<reference evidence="4" key="2">
    <citation type="submission" date="2022-06" db="UniProtKB">
        <authorList>
            <consortium name="EnsemblMetazoa"/>
        </authorList>
    </citation>
    <scope>IDENTIFICATION</scope>
    <source>
        <strain evidence="4">PS312</strain>
    </source>
</reference>
<reference evidence="5" key="1">
    <citation type="journal article" date="2008" name="Nat. Genet.">
        <title>The Pristionchus pacificus genome provides a unique perspective on nematode lifestyle and parasitism.</title>
        <authorList>
            <person name="Dieterich C."/>
            <person name="Clifton S.W."/>
            <person name="Schuster L.N."/>
            <person name="Chinwalla A."/>
            <person name="Delehaunty K."/>
            <person name="Dinkelacker I."/>
            <person name="Fulton L."/>
            <person name="Fulton R."/>
            <person name="Godfrey J."/>
            <person name="Minx P."/>
            <person name="Mitreva M."/>
            <person name="Roeseler W."/>
            <person name="Tian H."/>
            <person name="Witte H."/>
            <person name="Yang S.P."/>
            <person name="Wilson R.K."/>
            <person name="Sommer R.J."/>
        </authorList>
    </citation>
    <scope>NUCLEOTIDE SEQUENCE [LARGE SCALE GENOMIC DNA]</scope>
    <source>
        <strain evidence="5">PS312</strain>
    </source>
</reference>
<accession>A0A2A6BIU5</accession>
<dbReference type="GO" id="GO:0016539">
    <property type="term" value="P:intein-mediated protein splicing"/>
    <property type="evidence" value="ECO:0007669"/>
    <property type="project" value="InterPro"/>
</dbReference>
<dbReference type="InterPro" id="IPR006141">
    <property type="entry name" value="Intein_N"/>
</dbReference>
<dbReference type="Gene3D" id="2.170.16.10">
    <property type="entry name" value="Hedgehog/Intein (Hint) domain"/>
    <property type="match status" value="1"/>
</dbReference>
<proteinExistence type="predicted"/>
<evidence type="ECO:0000256" key="2">
    <source>
        <dbReference type="ARBA" id="ARBA00022473"/>
    </source>
</evidence>
<gene>
    <name evidence="4" type="primary">WBGene00111126</name>
</gene>
<dbReference type="PANTHER" id="PTHR46706:SF12">
    <property type="entry name" value="PROTEIN QUA-1-RELATED"/>
    <property type="match status" value="1"/>
</dbReference>
<dbReference type="GO" id="GO:0031012">
    <property type="term" value="C:extracellular matrix"/>
    <property type="evidence" value="ECO:0000318"/>
    <property type="project" value="GO_Central"/>
</dbReference>
<dbReference type="Pfam" id="PF01079">
    <property type="entry name" value="Hint"/>
    <property type="match status" value="1"/>
</dbReference>
<evidence type="ECO:0000256" key="3">
    <source>
        <dbReference type="ARBA" id="ARBA00022729"/>
    </source>
</evidence>
<dbReference type="InterPro" id="IPR003587">
    <property type="entry name" value="Hint_dom_N"/>
</dbReference>
<evidence type="ECO:0000313" key="4">
    <source>
        <dbReference type="EnsemblMetazoa" id="PPA21572.1"/>
    </source>
</evidence>
<dbReference type="InterPro" id="IPR036844">
    <property type="entry name" value="Hint_dom_sf"/>
</dbReference>
<organism evidence="4 5">
    <name type="scientific">Pristionchus pacificus</name>
    <name type="common">Parasitic nematode worm</name>
    <dbReference type="NCBI Taxonomy" id="54126"/>
    <lineage>
        <taxon>Eukaryota</taxon>
        <taxon>Metazoa</taxon>
        <taxon>Ecdysozoa</taxon>
        <taxon>Nematoda</taxon>
        <taxon>Chromadorea</taxon>
        <taxon>Rhabditida</taxon>
        <taxon>Rhabditina</taxon>
        <taxon>Diplogasteromorpha</taxon>
        <taxon>Diplogasteroidea</taxon>
        <taxon>Neodiplogasteridae</taxon>
        <taxon>Pristionchus</taxon>
    </lineage>
</organism>
<sequence length="618" mass="67479">MLRLLSASLLVAAASASYCGDSSIPFSLEVLPDGGLVLGCARPTCFGWGPTGTPATNNAFFYRINNLDDGFMRSERDAIPAYDQSDARYYNPQTATCEQTFASANCAGINQWVGGIAPLHNVTAYPIVLRCCSFDALLQSEDRGLAIMHAGQIVVGGEVINSGIQAGFDYISDIAKNVRPDGNVVYDVAIRRMPCAGLSDGVNKYRKNAQAYQAPTVTAEQALPLPPAGSNSQNGILEEIIQEEAIQLPPGTQFQQPIQPPVGPQGPVAQAPVGQAVAPQYYPAAPVQFYSGGGGGGGQWCFSGDMTVEVMDGTTKRMDQLTKQDWVLAVSDKQLEYVPVEFWLHRVPAQEAEFNEFETEDGKTIKLTDKHYIFKGDCSRVGTGAVQLYELPRDAVFADQVHAGDCLFVVGEHRNMHEKRVVRASKVTETGIYAPMTSSGRIIVNGIHASCHNIFQEHTSGHAFFKYVDMFNDAYESLFGTNTEEIVETPAGLSLVIAMADLVVPKNLVAILNFANPLHYAVRGKRVLEDAACDLIDLVDCSENEKDESVCLNTVNGYVCCICIDDVDEEQLKESLKSGKGSKAAWTWNKAEREAFIAKWTKKEMRRAWDPYTDSLHH</sequence>
<keyword evidence="2" id="KW-0217">Developmental protein</keyword>
<dbReference type="GO" id="GO:0016540">
    <property type="term" value="P:protein autoprocessing"/>
    <property type="evidence" value="ECO:0007669"/>
    <property type="project" value="InterPro"/>
</dbReference>